<evidence type="ECO:0000256" key="2">
    <source>
        <dbReference type="ARBA" id="ARBA00007584"/>
    </source>
</evidence>
<gene>
    <name evidence="5" type="primary">Opa3</name>
</gene>
<dbReference type="GO" id="GO:0019216">
    <property type="term" value="P:regulation of lipid metabolic process"/>
    <property type="evidence" value="ECO:0007669"/>
    <property type="project" value="TreeGrafter"/>
</dbReference>
<evidence type="ECO:0000256" key="3">
    <source>
        <dbReference type="ARBA" id="ARBA00023054"/>
    </source>
</evidence>
<evidence type="ECO:0000313" key="5">
    <source>
        <dbReference type="RefSeq" id="XP_021101477.1"/>
    </source>
</evidence>
<name>A0AAX6RXP9_HETGA</name>
<dbReference type="PANTHER" id="PTHR12499">
    <property type="entry name" value="OPTIC ATROPHY 3 PROTEIN OPA3"/>
    <property type="match status" value="1"/>
</dbReference>
<dbReference type="CTD" id="80207"/>
<dbReference type="Proteomes" id="UP000694906">
    <property type="component" value="Unplaced"/>
</dbReference>
<organism evidence="4 5">
    <name type="scientific">Heterocephalus glaber</name>
    <name type="common">Naked mole rat</name>
    <dbReference type="NCBI Taxonomy" id="10181"/>
    <lineage>
        <taxon>Eukaryota</taxon>
        <taxon>Metazoa</taxon>
        <taxon>Chordata</taxon>
        <taxon>Craniata</taxon>
        <taxon>Vertebrata</taxon>
        <taxon>Euteleostomi</taxon>
        <taxon>Mammalia</taxon>
        <taxon>Eutheria</taxon>
        <taxon>Euarchontoglires</taxon>
        <taxon>Glires</taxon>
        <taxon>Rodentia</taxon>
        <taxon>Hystricomorpha</taxon>
        <taxon>Bathyergidae</taxon>
        <taxon>Heterocephalus</taxon>
    </lineage>
</organism>
<dbReference type="AlphaFoldDB" id="A0AAX6RXP9"/>
<dbReference type="PANTHER" id="PTHR12499:SF0">
    <property type="entry name" value="OPTIC ATROPHY 3 PROTEIN"/>
    <property type="match status" value="1"/>
</dbReference>
<reference evidence="5" key="1">
    <citation type="submission" date="2025-08" db="UniProtKB">
        <authorList>
            <consortium name="RefSeq"/>
        </authorList>
    </citation>
    <scope>IDENTIFICATION</scope>
</reference>
<protein>
    <submittedName>
        <fullName evidence="5">Optic atrophy 3 protein isoform X3</fullName>
    </submittedName>
</protein>
<dbReference type="GeneID" id="101707936"/>
<accession>A0AAX6RXP9</accession>
<dbReference type="InterPro" id="IPR010754">
    <property type="entry name" value="OPA3-like"/>
</dbReference>
<keyword evidence="3" id="KW-0175">Coiled coil</keyword>
<dbReference type="RefSeq" id="XP_021101477.1">
    <property type="nucleotide sequence ID" value="XM_021245818.1"/>
</dbReference>
<evidence type="ECO:0000256" key="1">
    <source>
        <dbReference type="ARBA" id="ARBA00003027"/>
    </source>
</evidence>
<proteinExistence type="inferred from homology"/>
<dbReference type="Pfam" id="PF07047">
    <property type="entry name" value="OPA3"/>
    <property type="match status" value="1"/>
</dbReference>
<comment type="similarity">
    <text evidence="2">Belongs to the OPA3 family.</text>
</comment>
<dbReference type="GO" id="GO:0005739">
    <property type="term" value="C:mitochondrion"/>
    <property type="evidence" value="ECO:0007669"/>
    <property type="project" value="TreeGrafter"/>
</dbReference>
<evidence type="ECO:0000313" key="4">
    <source>
        <dbReference type="Proteomes" id="UP000694906"/>
    </source>
</evidence>
<keyword evidence="4" id="KW-1185">Reference proteome</keyword>
<comment type="function">
    <text evidence="1">May play some role in mitochondrial processes.</text>
</comment>
<sequence length="175" mass="19771">MVVGAFPMAKLLYLGIRQVSKPLANRIKEAARRSEFFKTYVCLPPAQLYHWAEMRAKMHIMGFSAEAVKPLNEAAAAELGAELLGEAIIFITACSCLMLEYWRQQSHQRRKKEQRRLSWDALQDEVGQLALELEALKAQMRAAAPRAALEELRAELREVRVRLCDTDPPPAPPGE</sequence>